<dbReference type="SUPFAM" id="SSF53850">
    <property type="entry name" value="Periplasmic binding protein-like II"/>
    <property type="match status" value="1"/>
</dbReference>
<dbReference type="PANTHER" id="PTHR30222">
    <property type="entry name" value="SPERMIDINE/PUTRESCINE-BINDING PERIPLASMIC PROTEIN"/>
    <property type="match status" value="1"/>
</dbReference>
<organism evidence="2 3">
    <name type="scientific">Ferruginivarius sediminum</name>
    <dbReference type="NCBI Taxonomy" id="2661937"/>
    <lineage>
        <taxon>Bacteria</taxon>
        <taxon>Pseudomonadati</taxon>
        <taxon>Pseudomonadota</taxon>
        <taxon>Alphaproteobacteria</taxon>
        <taxon>Rhodospirillales</taxon>
        <taxon>Rhodospirillaceae</taxon>
        <taxon>Ferruginivarius</taxon>
    </lineage>
</organism>
<evidence type="ECO:0000313" key="2">
    <source>
        <dbReference type="EMBL" id="RDD63582.1"/>
    </source>
</evidence>
<dbReference type="Pfam" id="PF13416">
    <property type="entry name" value="SBP_bac_8"/>
    <property type="match status" value="1"/>
</dbReference>
<evidence type="ECO:0000256" key="1">
    <source>
        <dbReference type="ARBA" id="ARBA00022729"/>
    </source>
</evidence>
<sequence length="369" mass="40293">MRHRLAVAAVAAFTAVGLRPDAAEAQQAPLTIVSWGGSYTASQMIAYVNPYRERTDRWVRVVDYNGGLSEIEAQVTALNVTWDVVDLGLSDAVRGCEQGLLEEIDPAILEPAPDGTPATEDFLEEGLRTCAIGQNVFSTVVGYDKGRYASPPQSIAGFFNLERYPGKRGLRKNPRVILEWALMADGVAPAEVYDVLSTGEGVNRAFAKLDTIKRQIVWWDNAATPPKLLAEGAVAMTQTYNGRIQDAIDGGADQAILWDGQVRDIELWGIPKGTRNKAAALDFISFATQSERMAEQSRHIAYGPARKSALAMLSDEVTAKLPTAEANSQNAIWSNHGWWAENQERLNARFTAWRTSEAGQKAPTEGTAR</sequence>
<dbReference type="InterPro" id="IPR006059">
    <property type="entry name" value="SBP"/>
</dbReference>
<dbReference type="Gene3D" id="3.40.190.10">
    <property type="entry name" value="Periplasmic binding protein-like II"/>
    <property type="match status" value="2"/>
</dbReference>
<keyword evidence="1" id="KW-0732">Signal</keyword>
<protein>
    <submittedName>
        <fullName evidence="2">Extracellular solute-binding protein</fullName>
    </submittedName>
</protein>
<proteinExistence type="predicted"/>
<dbReference type="CDD" id="cd13589">
    <property type="entry name" value="PBP2_polyamine_RpCGA009"/>
    <property type="match status" value="1"/>
</dbReference>
<keyword evidence="3" id="KW-1185">Reference proteome</keyword>
<evidence type="ECO:0000313" key="3">
    <source>
        <dbReference type="Proteomes" id="UP000253941"/>
    </source>
</evidence>
<dbReference type="PANTHER" id="PTHR30222:SF2">
    <property type="entry name" value="ABC TRANSPORTER SUBSTRATE-BINDING PROTEIN"/>
    <property type="match status" value="1"/>
</dbReference>
<name>A0A369TFI3_9PROT</name>
<accession>A0A369TFI3</accession>
<comment type="caution">
    <text evidence="2">The sequence shown here is derived from an EMBL/GenBank/DDBJ whole genome shotgun (WGS) entry which is preliminary data.</text>
</comment>
<dbReference type="AlphaFoldDB" id="A0A369TFI3"/>
<gene>
    <name evidence="2" type="ORF">DRB17_02455</name>
</gene>
<dbReference type="EMBL" id="QPMH01000002">
    <property type="protein sequence ID" value="RDD63582.1"/>
    <property type="molecule type" value="Genomic_DNA"/>
</dbReference>
<reference evidence="2 3" key="1">
    <citation type="submission" date="2018-07" db="EMBL/GenBank/DDBJ databases">
        <title>Venubactetium sediminum gen. nov., sp. nov., isolated from a marine solar saltern.</title>
        <authorList>
            <person name="Wang S."/>
        </authorList>
    </citation>
    <scope>NUCLEOTIDE SEQUENCE [LARGE SCALE GENOMIC DNA]</scope>
    <source>
        <strain evidence="2 3">WD2A32</strain>
    </source>
</reference>
<dbReference type="Proteomes" id="UP000253941">
    <property type="component" value="Unassembled WGS sequence"/>
</dbReference>